<sequence>MSISSVMLFTFVGVTFSIVSIGWIVYDLFFSVRHRADDRLKDAFYDEMRSRSNASPLLRELSNANAGFTFNSRSLTTRFKTWLEQSGSQLTPRDFVLSSLCLAALGGGGIFYVTNSFFLAPLGMIAGLLPAACICHRRLQRTEMLTQQLPEAFSAISRALRAGQGLPTAIQMVANDFPKPLSEEFTHYYEQQHLGVANEVALRDMVRRVDVMELRIFAVALIVQQRAGGNLAELLKKLADLIRKRVKLRRRVKALTGEGRMQAVVLIAMPVLVLAALAVVAPDYSSVLWEHYEILIGCAISQCIGAFLISRIVNIDY</sequence>
<dbReference type="InterPro" id="IPR018076">
    <property type="entry name" value="T2SS_GspF_dom"/>
</dbReference>
<evidence type="ECO:0000256" key="6">
    <source>
        <dbReference type="SAM" id="Coils"/>
    </source>
</evidence>
<keyword evidence="2" id="KW-1003">Cell membrane</keyword>
<dbReference type="PANTHER" id="PTHR35007">
    <property type="entry name" value="INTEGRAL MEMBRANE PROTEIN-RELATED"/>
    <property type="match status" value="1"/>
</dbReference>
<dbReference type="Proteomes" id="UP000004358">
    <property type="component" value="Unassembled WGS sequence"/>
</dbReference>
<evidence type="ECO:0000256" key="1">
    <source>
        <dbReference type="ARBA" id="ARBA00004651"/>
    </source>
</evidence>
<evidence type="ECO:0000259" key="8">
    <source>
        <dbReference type="Pfam" id="PF00482"/>
    </source>
</evidence>
<accession>A3ZZA6</accession>
<keyword evidence="4 7" id="KW-1133">Transmembrane helix</keyword>
<protein>
    <recommendedName>
        <fullName evidence="8">Type II secretion system protein GspF domain-containing protein</fullName>
    </recommendedName>
</protein>
<dbReference type="EMBL" id="AANZ01000023">
    <property type="protein sequence ID" value="EAQ78169.1"/>
    <property type="molecule type" value="Genomic_DNA"/>
</dbReference>
<comment type="caution">
    <text evidence="9">The sequence shown here is derived from an EMBL/GenBank/DDBJ whole genome shotgun (WGS) entry which is preliminary data.</text>
</comment>
<evidence type="ECO:0000256" key="4">
    <source>
        <dbReference type="ARBA" id="ARBA00022989"/>
    </source>
</evidence>
<keyword evidence="5 7" id="KW-0472">Membrane</keyword>
<feature type="coiled-coil region" evidence="6">
    <location>
        <begin position="231"/>
        <end position="258"/>
    </location>
</feature>
<dbReference type="PANTHER" id="PTHR35007:SF1">
    <property type="entry name" value="PILUS ASSEMBLY PROTEIN"/>
    <property type="match status" value="1"/>
</dbReference>
<feature type="transmembrane region" description="Helical" evidence="7">
    <location>
        <begin position="6"/>
        <end position="29"/>
    </location>
</feature>
<reference evidence="9 10" key="1">
    <citation type="submission" date="2006-02" db="EMBL/GenBank/DDBJ databases">
        <authorList>
            <person name="Amann R."/>
            <person name="Ferriera S."/>
            <person name="Johnson J."/>
            <person name="Kravitz S."/>
            <person name="Halpern A."/>
            <person name="Remington K."/>
            <person name="Beeson K."/>
            <person name="Tran B."/>
            <person name="Rogers Y.-H."/>
            <person name="Friedman R."/>
            <person name="Venter J.C."/>
        </authorList>
    </citation>
    <scope>NUCLEOTIDE SEQUENCE [LARGE SCALE GENOMIC DNA]</scope>
    <source>
        <strain evidence="9 10">DSM 3645</strain>
    </source>
</reference>
<dbReference type="OrthoDB" id="9803381at2"/>
<name>A3ZZA6_9BACT</name>
<dbReference type="HOGENOM" id="CLU_064305_0_1_0"/>
<feature type="domain" description="Type II secretion system protein GspF" evidence="8">
    <location>
        <begin position="155"/>
        <end position="277"/>
    </location>
</feature>
<feature type="transmembrane region" description="Helical" evidence="7">
    <location>
        <begin position="118"/>
        <end position="135"/>
    </location>
</feature>
<evidence type="ECO:0000256" key="5">
    <source>
        <dbReference type="ARBA" id="ARBA00023136"/>
    </source>
</evidence>
<feature type="transmembrane region" description="Helical" evidence="7">
    <location>
        <begin position="294"/>
        <end position="313"/>
    </location>
</feature>
<dbReference type="AlphaFoldDB" id="A3ZZA6"/>
<dbReference type="Pfam" id="PF00482">
    <property type="entry name" value="T2SSF"/>
    <property type="match status" value="1"/>
</dbReference>
<evidence type="ECO:0000256" key="2">
    <source>
        <dbReference type="ARBA" id="ARBA00022475"/>
    </source>
</evidence>
<dbReference type="eggNOG" id="COG4965">
    <property type="taxonomic scope" value="Bacteria"/>
</dbReference>
<feature type="transmembrane region" description="Helical" evidence="7">
    <location>
        <begin position="263"/>
        <end position="282"/>
    </location>
</feature>
<dbReference type="RefSeq" id="WP_002650972.1">
    <property type="nucleotide sequence ID" value="NZ_CH672376.1"/>
</dbReference>
<organism evidence="9 10">
    <name type="scientific">Blastopirellula marina DSM 3645</name>
    <dbReference type="NCBI Taxonomy" id="314230"/>
    <lineage>
        <taxon>Bacteria</taxon>
        <taxon>Pseudomonadati</taxon>
        <taxon>Planctomycetota</taxon>
        <taxon>Planctomycetia</taxon>
        <taxon>Pirellulales</taxon>
        <taxon>Pirellulaceae</taxon>
        <taxon>Blastopirellula</taxon>
    </lineage>
</organism>
<evidence type="ECO:0000313" key="9">
    <source>
        <dbReference type="EMBL" id="EAQ78169.1"/>
    </source>
</evidence>
<evidence type="ECO:0000313" key="10">
    <source>
        <dbReference type="Proteomes" id="UP000004358"/>
    </source>
</evidence>
<comment type="subcellular location">
    <subcellularLocation>
        <location evidence="1">Cell membrane</location>
        <topology evidence="1">Multi-pass membrane protein</topology>
    </subcellularLocation>
</comment>
<dbReference type="Gene3D" id="1.20.81.30">
    <property type="entry name" value="Type II secretion system (T2SS), domain F"/>
    <property type="match status" value="1"/>
</dbReference>
<dbReference type="STRING" id="314230.DSM3645_15370"/>
<dbReference type="InterPro" id="IPR042094">
    <property type="entry name" value="T2SS_GspF_sf"/>
</dbReference>
<evidence type="ECO:0000256" key="3">
    <source>
        <dbReference type="ARBA" id="ARBA00022692"/>
    </source>
</evidence>
<dbReference type="GO" id="GO:0005886">
    <property type="term" value="C:plasma membrane"/>
    <property type="evidence" value="ECO:0007669"/>
    <property type="project" value="UniProtKB-SubCell"/>
</dbReference>
<keyword evidence="6" id="KW-0175">Coiled coil</keyword>
<gene>
    <name evidence="9" type="ORF">DSM3645_15370</name>
</gene>
<keyword evidence="3 7" id="KW-0812">Transmembrane</keyword>
<proteinExistence type="predicted"/>
<evidence type="ECO:0000256" key="7">
    <source>
        <dbReference type="SAM" id="Phobius"/>
    </source>
</evidence>
<feature type="transmembrane region" description="Helical" evidence="7">
    <location>
        <begin position="95"/>
        <end position="112"/>
    </location>
</feature>